<dbReference type="AlphaFoldDB" id="X1B765"/>
<accession>X1B765</accession>
<evidence type="ECO:0000313" key="1">
    <source>
        <dbReference type="EMBL" id="GAG91604.1"/>
    </source>
</evidence>
<dbReference type="EMBL" id="BART01028626">
    <property type="protein sequence ID" value="GAG91604.1"/>
    <property type="molecule type" value="Genomic_DNA"/>
</dbReference>
<name>X1B765_9ZZZZ</name>
<proteinExistence type="predicted"/>
<feature type="non-terminal residue" evidence="1">
    <location>
        <position position="1"/>
    </location>
</feature>
<reference evidence="1" key="1">
    <citation type="journal article" date="2014" name="Front. Microbiol.">
        <title>High frequency of phylogenetically diverse reductive dehalogenase-homologous genes in deep subseafloor sedimentary metagenomes.</title>
        <authorList>
            <person name="Kawai M."/>
            <person name="Futagami T."/>
            <person name="Toyoda A."/>
            <person name="Takaki Y."/>
            <person name="Nishi S."/>
            <person name="Hori S."/>
            <person name="Arai W."/>
            <person name="Tsubouchi T."/>
            <person name="Morono Y."/>
            <person name="Uchiyama I."/>
            <person name="Ito T."/>
            <person name="Fujiyama A."/>
            <person name="Inagaki F."/>
            <person name="Takami H."/>
        </authorList>
    </citation>
    <scope>NUCLEOTIDE SEQUENCE</scope>
    <source>
        <strain evidence="1">Expedition CK06-06</strain>
    </source>
</reference>
<protein>
    <submittedName>
        <fullName evidence="1">Uncharacterized protein</fullName>
    </submittedName>
</protein>
<comment type="caution">
    <text evidence="1">The sequence shown here is derived from an EMBL/GenBank/DDBJ whole genome shotgun (WGS) entry which is preliminary data.</text>
</comment>
<gene>
    <name evidence="1" type="ORF">S01H4_50421</name>
</gene>
<sequence>ALIVDPIRKEYTFFTLDHSSKKGYKEISHAIISIN</sequence>
<organism evidence="1">
    <name type="scientific">marine sediment metagenome</name>
    <dbReference type="NCBI Taxonomy" id="412755"/>
    <lineage>
        <taxon>unclassified sequences</taxon>
        <taxon>metagenomes</taxon>
        <taxon>ecological metagenomes</taxon>
    </lineage>
</organism>